<dbReference type="AlphaFoldDB" id="A0A4R8L5F3"/>
<dbReference type="Proteomes" id="UP000294581">
    <property type="component" value="Unassembled WGS sequence"/>
</dbReference>
<sequence length="105" mass="12569">MLTDKDLPLIKSMLQCKLSISDQEVRIHPRNQRVMNQYEISVKWVHQYIRDVPIQHIRSLNHQGTKYRLKFVERPLHSVRVVLEMDMIVDRHGINVEVAKIHIKH</sequence>
<name>A0A4R8L5F3_9BACL</name>
<dbReference type="EMBL" id="SORF01000041">
    <property type="protein sequence ID" value="TDY37801.1"/>
    <property type="molecule type" value="Genomic_DNA"/>
</dbReference>
<organism evidence="1 2">
    <name type="scientific">Alicyclobacillus sacchari</name>
    <dbReference type="NCBI Taxonomy" id="392010"/>
    <lineage>
        <taxon>Bacteria</taxon>
        <taxon>Bacillati</taxon>
        <taxon>Bacillota</taxon>
        <taxon>Bacilli</taxon>
        <taxon>Bacillales</taxon>
        <taxon>Alicyclobacillaceae</taxon>
        <taxon>Alicyclobacillus</taxon>
    </lineage>
</organism>
<protein>
    <submittedName>
        <fullName evidence="1">Uncharacterized protein</fullName>
    </submittedName>
</protein>
<keyword evidence="2" id="KW-1185">Reference proteome</keyword>
<evidence type="ECO:0000313" key="2">
    <source>
        <dbReference type="Proteomes" id="UP000294581"/>
    </source>
</evidence>
<reference evidence="1 2" key="1">
    <citation type="submission" date="2019-03" db="EMBL/GenBank/DDBJ databases">
        <title>Genomic Encyclopedia of Type Strains, Phase IV (KMG-IV): sequencing the most valuable type-strain genomes for metagenomic binning, comparative biology and taxonomic classification.</title>
        <authorList>
            <person name="Goeker M."/>
        </authorList>
    </citation>
    <scope>NUCLEOTIDE SEQUENCE [LARGE SCALE GENOMIC DNA]</scope>
    <source>
        <strain evidence="1 2">DSM 17974</strain>
    </source>
</reference>
<gene>
    <name evidence="1" type="ORF">C7445_1414</name>
</gene>
<accession>A0A4R8L5F3</accession>
<comment type="caution">
    <text evidence="1">The sequence shown here is derived from an EMBL/GenBank/DDBJ whole genome shotgun (WGS) entry which is preliminary data.</text>
</comment>
<proteinExistence type="predicted"/>
<evidence type="ECO:0000313" key="1">
    <source>
        <dbReference type="EMBL" id="TDY37801.1"/>
    </source>
</evidence>